<reference evidence="7" key="1">
    <citation type="journal article" date="2019" name="Int. J. Syst. Evol. Microbiol.">
        <title>The Global Catalogue of Microorganisms (GCM) 10K type strain sequencing project: providing services to taxonomists for standard genome sequencing and annotation.</title>
        <authorList>
            <consortium name="The Broad Institute Genomics Platform"/>
            <consortium name="The Broad Institute Genome Sequencing Center for Infectious Disease"/>
            <person name="Wu L."/>
            <person name="Ma J."/>
        </authorList>
    </citation>
    <scope>NUCLEOTIDE SEQUENCE [LARGE SCALE GENOMIC DNA]</scope>
    <source>
        <strain evidence="7">CGMCC 1.10188</strain>
    </source>
</reference>
<evidence type="ECO:0000313" key="6">
    <source>
        <dbReference type="EMBL" id="GGB50938.1"/>
    </source>
</evidence>
<dbReference type="SUPFAM" id="SSF55781">
    <property type="entry name" value="GAF domain-like"/>
    <property type="match status" value="1"/>
</dbReference>
<dbReference type="InterPro" id="IPR029016">
    <property type="entry name" value="GAF-like_dom_sf"/>
</dbReference>
<dbReference type="InterPro" id="IPR014757">
    <property type="entry name" value="Tscrpt_reg_IclR_C"/>
</dbReference>
<dbReference type="EMBL" id="BMDZ01000046">
    <property type="protein sequence ID" value="GGB50938.1"/>
    <property type="molecule type" value="Genomic_DNA"/>
</dbReference>
<evidence type="ECO:0000256" key="3">
    <source>
        <dbReference type="ARBA" id="ARBA00023163"/>
    </source>
</evidence>
<dbReference type="InterPro" id="IPR050707">
    <property type="entry name" value="HTH_MetabolicPath_Reg"/>
</dbReference>
<keyword evidence="2" id="KW-0238">DNA-binding</keyword>
<dbReference type="PANTHER" id="PTHR30136:SF24">
    <property type="entry name" value="HTH-TYPE TRANSCRIPTIONAL REPRESSOR ALLR"/>
    <property type="match status" value="1"/>
</dbReference>
<dbReference type="SUPFAM" id="SSF46785">
    <property type="entry name" value="Winged helix' DNA-binding domain"/>
    <property type="match status" value="1"/>
</dbReference>
<dbReference type="InterPro" id="IPR036388">
    <property type="entry name" value="WH-like_DNA-bd_sf"/>
</dbReference>
<dbReference type="Pfam" id="PF09339">
    <property type="entry name" value="HTH_IclR"/>
    <property type="match status" value="1"/>
</dbReference>
<keyword evidence="1" id="KW-0805">Transcription regulation</keyword>
<accession>A0ABQ1ITL7</accession>
<dbReference type="Gene3D" id="3.30.450.40">
    <property type="match status" value="1"/>
</dbReference>
<evidence type="ECO:0000259" key="5">
    <source>
        <dbReference type="PROSITE" id="PS51078"/>
    </source>
</evidence>
<dbReference type="PROSITE" id="PS51077">
    <property type="entry name" value="HTH_ICLR"/>
    <property type="match status" value="1"/>
</dbReference>
<comment type="caution">
    <text evidence="6">The sequence shown here is derived from an EMBL/GenBank/DDBJ whole genome shotgun (WGS) entry which is preliminary data.</text>
</comment>
<organism evidence="6 7">
    <name type="scientific">Tistrella bauzanensis</name>
    <dbReference type="NCBI Taxonomy" id="657419"/>
    <lineage>
        <taxon>Bacteria</taxon>
        <taxon>Pseudomonadati</taxon>
        <taxon>Pseudomonadota</taxon>
        <taxon>Alphaproteobacteria</taxon>
        <taxon>Geminicoccales</taxon>
        <taxon>Geminicoccaceae</taxon>
        <taxon>Tistrella</taxon>
    </lineage>
</organism>
<proteinExistence type="predicted"/>
<evidence type="ECO:0000259" key="4">
    <source>
        <dbReference type="PROSITE" id="PS51077"/>
    </source>
</evidence>
<evidence type="ECO:0000256" key="1">
    <source>
        <dbReference type="ARBA" id="ARBA00023015"/>
    </source>
</evidence>
<dbReference type="Gene3D" id="1.10.10.10">
    <property type="entry name" value="Winged helix-like DNA-binding domain superfamily/Winged helix DNA-binding domain"/>
    <property type="match status" value="1"/>
</dbReference>
<dbReference type="Pfam" id="PF01614">
    <property type="entry name" value="IclR_C"/>
    <property type="match status" value="1"/>
</dbReference>
<feature type="domain" description="IclR-ED" evidence="5">
    <location>
        <begin position="66"/>
        <end position="247"/>
    </location>
</feature>
<dbReference type="PROSITE" id="PS51078">
    <property type="entry name" value="ICLR_ED"/>
    <property type="match status" value="1"/>
</dbReference>
<dbReference type="Proteomes" id="UP000603352">
    <property type="component" value="Unassembled WGS sequence"/>
</dbReference>
<dbReference type="InterPro" id="IPR005471">
    <property type="entry name" value="Tscrpt_reg_IclR_N"/>
</dbReference>
<dbReference type="PANTHER" id="PTHR30136">
    <property type="entry name" value="HELIX-TURN-HELIX TRANSCRIPTIONAL REGULATOR, ICLR FAMILY"/>
    <property type="match status" value="1"/>
</dbReference>
<evidence type="ECO:0000256" key="2">
    <source>
        <dbReference type="ARBA" id="ARBA00023125"/>
    </source>
</evidence>
<protein>
    <submittedName>
        <fullName evidence="6">IclR family transcriptional regulator</fullName>
    </submittedName>
</protein>
<dbReference type="InterPro" id="IPR036390">
    <property type="entry name" value="WH_DNA-bd_sf"/>
</dbReference>
<name>A0ABQ1ITL7_9PROT</name>
<gene>
    <name evidence="6" type="ORF">GCM10011505_35020</name>
</gene>
<dbReference type="SMART" id="SM00346">
    <property type="entry name" value="HTH_ICLR"/>
    <property type="match status" value="1"/>
</dbReference>
<keyword evidence="7" id="KW-1185">Reference proteome</keyword>
<keyword evidence="3" id="KW-0804">Transcription</keyword>
<sequence length="273" mass="30468">MQRAKGTDRILDILEHLENETKPVSRNALAKALNCPRSTIYSLVDQLVARDWLTQDDAGTISLGHRAGLLGLAYSRNARFEPVAREVVQRVAVEAGVVTEINIADNWQQLVLISATGRSRNYLRTVEGSRYPLPITGSARLQLADIPRDLIRRNIPDQDFRLGSGASLPFEQFCDEIDQARVDGYFIARGLIDRYVGTAGVPIVNRHQNCVATLSIILPQADLDARQDALIELLRRGAEELSGYLRAAVWAMGDRAYSHLFQDRLFHDRPAPV</sequence>
<dbReference type="RefSeq" id="WP_188580197.1">
    <property type="nucleotide sequence ID" value="NZ_BMDZ01000046.1"/>
</dbReference>
<feature type="domain" description="HTH iclR-type" evidence="4">
    <location>
        <begin position="4"/>
        <end position="65"/>
    </location>
</feature>
<evidence type="ECO:0000313" key="7">
    <source>
        <dbReference type="Proteomes" id="UP000603352"/>
    </source>
</evidence>